<dbReference type="RefSeq" id="WP_284918205.1">
    <property type="nucleotide sequence ID" value="NZ_CP126980.1"/>
</dbReference>
<dbReference type="EMBL" id="CP126980">
    <property type="protein sequence ID" value="WIM96895.1"/>
    <property type="molecule type" value="Genomic_DNA"/>
</dbReference>
<dbReference type="SUPFAM" id="SSF53335">
    <property type="entry name" value="S-adenosyl-L-methionine-dependent methyltransferases"/>
    <property type="match status" value="1"/>
</dbReference>
<dbReference type="Proteomes" id="UP001240150">
    <property type="component" value="Chromosome"/>
</dbReference>
<gene>
    <name evidence="1" type="ORF">ACTOB_000371</name>
</gene>
<keyword evidence="2" id="KW-1185">Reference proteome</keyword>
<evidence type="ECO:0000313" key="1">
    <source>
        <dbReference type="EMBL" id="WIM96895.1"/>
    </source>
</evidence>
<sequence length="495" mass="52200">MIQLIGGEMPEYAEQLPPAGGPLLRYLAGLLPTGGRVLLAGPHEPELVAALAPGREVTCLLRSHPDAVAQDLRDVPGVRILCGTLPKLTDIDRYDAVLALDGADRLCSPDGPQLDWLDAIRALKRALRPGGTLLLTVANELGVHRLTEPGIRAAARTGDAWRPLGEFGAAPGRADRLAAALDAEDLPVTGLAAAWPLPHHPTLLITPETLGHGPIDALGALATASVASAYERTPVLSDPRRLAGAAVRRGLGAELAPAWLAVAHRAPAAAPAVTLPPVLHAGPGTITELVGTPVDGWSRRTAGGHDDRPLPPGRVLEELLLTAALRHELPALRRLLTGWMVALPTAAAGNVLVDGDRYALLDPDAPPCPDALTRFARTLTTGGYSHPWQAITELPRLTAILAGAAGLADLPDIAGDQPLPDGLREREEQFLALRRRLADAEARAGFFEHELEKRDAELGRARMQIAAFSGSLGYRAVKAGLALARTAGNRLRRQT</sequence>
<organism evidence="1 2">
    <name type="scientific">Actinoplanes oblitus</name>
    <dbReference type="NCBI Taxonomy" id="3040509"/>
    <lineage>
        <taxon>Bacteria</taxon>
        <taxon>Bacillati</taxon>
        <taxon>Actinomycetota</taxon>
        <taxon>Actinomycetes</taxon>
        <taxon>Micromonosporales</taxon>
        <taxon>Micromonosporaceae</taxon>
        <taxon>Actinoplanes</taxon>
    </lineage>
</organism>
<dbReference type="InterPro" id="IPR029063">
    <property type="entry name" value="SAM-dependent_MTases_sf"/>
</dbReference>
<accession>A0ABY8WGF0</accession>
<evidence type="ECO:0008006" key="3">
    <source>
        <dbReference type="Google" id="ProtNLM"/>
    </source>
</evidence>
<reference evidence="1 2" key="1">
    <citation type="submission" date="2023-06" db="EMBL/GenBank/DDBJ databases">
        <authorList>
            <person name="Yushchuk O."/>
            <person name="Binda E."/>
            <person name="Ruckert-Reed C."/>
            <person name="Fedorenko V."/>
            <person name="Kalinowski J."/>
            <person name="Marinelli F."/>
        </authorList>
    </citation>
    <scope>NUCLEOTIDE SEQUENCE [LARGE SCALE GENOMIC DNA]</scope>
    <source>
        <strain evidence="1 2">NRRL 3884</strain>
    </source>
</reference>
<evidence type="ECO:0000313" key="2">
    <source>
        <dbReference type="Proteomes" id="UP001240150"/>
    </source>
</evidence>
<proteinExistence type="predicted"/>
<dbReference type="Gene3D" id="3.40.50.150">
    <property type="entry name" value="Vaccinia Virus protein VP39"/>
    <property type="match status" value="1"/>
</dbReference>
<name>A0ABY8WGF0_9ACTN</name>
<protein>
    <recommendedName>
        <fullName evidence="3">Class I SAM-dependent methyltransferase</fullName>
    </recommendedName>
</protein>